<comment type="caution">
    <text evidence="2">The sequence shown here is derived from an EMBL/GenBank/DDBJ whole genome shotgun (WGS) entry which is preliminary data.</text>
</comment>
<evidence type="ECO:0000313" key="2">
    <source>
        <dbReference type="EMBL" id="MBS2967593.1"/>
    </source>
</evidence>
<protein>
    <submittedName>
        <fullName evidence="2">YwqI/YxiC family protein</fullName>
    </submittedName>
</protein>
<dbReference type="RefSeq" id="WP_211556153.1">
    <property type="nucleotide sequence ID" value="NZ_JAGVRK010000001.1"/>
</dbReference>
<keyword evidence="1" id="KW-0175">Coiled coil</keyword>
<feature type="coiled-coil region" evidence="1">
    <location>
        <begin position="2"/>
        <end position="65"/>
    </location>
</feature>
<dbReference type="InterPro" id="IPR046318">
    <property type="entry name" value="DUF5344"/>
</dbReference>
<gene>
    <name evidence="2" type="ORF">J9317_02255</name>
</gene>
<dbReference type="Proteomes" id="UP000682403">
    <property type="component" value="Unassembled WGS sequence"/>
</dbReference>
<sequence length="89" mass="10095">MANEIKVKLEEVYKSLDQLNKTAEGLSFKTISLKGDNVLNMAEKMDQLNKDINLLTEEYKSLLKVNLQLTKQSVNELDNADKDVASSYK</sequence>
<proteinExistence type="predicted"/>
<organism evidence="2 3">
    <name type="scientific">Metabacillus flavus</name>
    <dbReference type="NCBI Taxonomy" id="2823519"/>
    <lineage>
        <taxon>Bacteria</taxon>
        <taxon>Bacillati</taxon>
        <taxon>Bacillota</taxon>
        <taxon>Bacilli</taxon>
        <taxon>Bacillales</taxon>
        <taxon>Bacillaceae</taxon>
        <taxon>Metabacillus</taxon>
    </lineage>
</organism>
<keyword evidence="3" id="KW-1185">Reference proteome</keyword>
<dbReference type="EMBL" id="JAGVRK010000001">
    <property type="protein sequence ID" value="MBS2967593.1"/>
    <property type="molecule type" value="Genomic_DNA"/>
</dbReference>
<evidence type="ECO:0000313" key="3">
    <source>
        <dbReference type="Proteomes" id="UP000682403"/>
    </source>
</evidence>
<reference evidence="2 3" key="1">
    <citation type="submission" date="2021-04" db="EMBL/GenBank/DDBJ databases">
        <title>Metabacillus sp. strain KIGAM252 whole genome sequence.</title>
        <authorList>
            <person name="Seo M.-J."/>
            <person name="Cho E.-S."/>
            <person name="Hwang C.Y."/>
            <person name="Yoon D.J."/>
        </authorList>
    </citation>
    <scope>NUCLEOTIDE SEQUENCE [LARGE SCALE GENOMIC DNA]</scope>
    <source>
        <strain evidence="2 3">KIGAM252</strain>
    </source>
</reference>
<accession>A0ABS5LAM4</accession>
<name>A0ABS5LAM4_9BACI</name>
<dbReference type="Pfam" id="PF17279">
    <property type="entry name" value="DUF5344"/>
    <property type="match status" value="1"/>
</dbReference>
<evidence type="ECO:0000256" key="1">
    <source>
        <dbReference type="SAM" id="Coils"/>
    </source>
</evidence>